<evidence type="ECO:0000313" key="5">
    <source>
        <dbReference type="Proteomes" id="UP000541444"/>
    </source>
</evidence>
<evidence type="ECO:0000313" key="4">
    <source>
        <dbReference type="EMBL" id="KAF6142867.1"/>
    </source>
</evidence>
<dbReference type="SUPFAM" id="SSF110921">
    <property type="entry name" value="2-isopropylmalate synthase LeuA, allosteric (dimerisation) domain"/>
    <property type="match status" value="1"/>
</dbReference>
<keyword evidence="2" id="KW-1133">Transmembrane helix</keyword>
<comment type="caution">
    <text evidence="4">The sequence shown here is derived from an EMBL/GenBank/DDBJ whole genome shotgun (WGS) entry which is preliminary data.</text>
</comment>
<evidence type="ECO:0000259" key="3">
    <source>
        <dbReference type="SMART" id="SM00917"/>
    </source>
</evidence>
<dbReference type="OrthoDB" id="2015253at2759"/>
<reference evidence="4 5" key="1">
    <citation type="journal article" date="2020" name="IScience">
        <title>Genome Sequencing of the Endangered Kingdonia uniflora (Circaeasteraceae, Ranunculales) Reveals Potential Mechanisms of Evolutionary Specialization.</title>
        <authorList>
            <person name="Sun Y."/>
            <person name="Deng T."/>
            <person name="Zhang A."/>
            <person name="Moore M.J."/>
            <person name="Landis J.B."/>
            <person name="Lin N."/>
            <person name="Zhang H."/>
            <person name="Zhang X."/>
            <person name="Huang J."/>
            <person name="Zhang X."/>
            <person name="Sun H."/>
            <person name="Wang H."/>
        </authorList>
    </citation>
    <scope>NUCLEOTIDE SEQUENCE [LARGE SCALE GENOMIC DNA]</scope>
    <source>
        <strain evidence="4">TB1705</strain>
        <tissue evidence="4">Leaf</tissue>
    </source>
</reference>
<feature type="transmembrane region" description="Helical" evidence="2">
    <location>
        <begin position="101"/>
        <end position="126"/>
    </location>
</feature>
<accession>A0A7J7LJQ1</accession>
<feature type="domain" description="2-isopropylmalate synthase LeuA allosteric (dimerisation)" evidence="3">
    <location>
        <begin position="1"/>
        <end position="155"/>
    </location>
</feature>
<dbReference type="GO" id="GO:0009098">
    <property type="term" value="P:L-leucine biosynthetic process"/>
    <property type="evidence" value="ECO:0007669"/>
    <property type="project" value="InterPro"/>
</dbReference>
<protein>
    <recommendedName>
        <fullName evidence="3">2-isopropylmalate synthase LeuA allosteric (dimerisation) domain-containing protein</fullName>
    </recommendedName>
</protein>
<dbReference type="Gene3D" id="3.30.160.270">
    <property type="match status" value="1"/>
</dbReference>
<name>A0A7J7LJQ1_9MAGN</name>
<dbReference type="AlphaFoldDB" id="A0A7J7LJQ1"/>
<dbReference type="GO" id="GO:0003852">
    <property type="term" value="F:2-isopropylmalate synthase activity"/>
    <property type="evidence" value="ECO:0007669"/>
    <property type="project" value="InterPro"/>
</dbReference>
<keyword evidence="2" id="KW-0812">Transmembrane</keyword>
<keyword evidence="1" id="KW-0808">Transferase</keyword>
<dbReference type="InterPro" id="IPR036230">
    <property type="entry name" value="LeuA_allosteric_dom_sf"/>
</dbReference>
<evidence type="ECO:0000256" key="2">
    <source>
        <dbReference type="SAM" id="Phobius"/>
    </source>
</evidence>
<dbReference type="Pfam" id="PF08502">
    <property type="entry name" value="LeuA_dimer"/>
    <property type="match status" value="1"/>
</dbReference>
<gene>
    <name evidence="4" type="ORF">GIB67_033478</name>
</gene>
<sequence>MVYIKQVACGTLGLSTATIKLVGGEGVEHVACSVGTGPVDAAYKAVDLIVKVPVTLLEYSMNSVTEGIDAIASTRVVIRGENGHMSTNAITGETVHRVFRYYFPLFLTYFCLTPHFFIYLCNLTYFSLIQKWKWSRNGIVVSSVRAYISALNKMLGFKNSESSKNLKSVKVPA</sequence>
<dbReference type="InterPro" id="IPR013709">
    <property type="entry name" value="2-isopropylmalate_synth_dimer"/>
</dbReference>
<organism evidence="4 5">
    <name type="scientific">Kingdonia uniflora</name>
    <dbReference type="NCBI Taxonomy" id="39325"/>
    <lineage>
        <taxon>Eukaryota</taxon>
        <taxon>Viridiplantae</taxon>
        <taxon>Streptophyta</taxon>
        <taxon>Embryophyta</taxon>
        <taxon>Tracheophyta</taxon>
        <taxon>Spermatophyta</taxon>
        <taxon>Magnoliopsida</taxon>
        <taxon>Ranunculales</taxon>
        <taxon>Circaeasteraceae</taxon>
        <taxon>Kingdonia</taxon>
    </lineage>
</organism>
<evidence type="ECO:0000256" key="1">
    <source>
        <dbReference type="ARBA" id="ARBA00022679"/>
    </source>
</evidence>
<keyword evidence="5" id="KW-1185">Reference proteome</keyword>
<keyword evidence="2" id="KW-0472">Membrane</keyword>
<dbReference type="EMBL" id="JACGCM010002233">
    <property type="protein sequence ID" value="KAF6142867.1"/>
    <property type="molecule type" value="Genomic_DNA"/>
</dbReference>
<dbReference type="SMART" id="SM00917">
    <property type="entry name" value="LeuA_dimer"/>
    <property type="match status" value="1"/>
</dbReference>
<proteinExistence type="predicted"/>
<dbReference type="Proteomes" id="UP000541444">
    <property type="component" value="Unassembled WGS sequence"/>
</dbReference>